<evidence type="ECO:0000256" key="3">
    <source>
        <dbReference type="ARBA" id="ARBA00022448"/>
    </source>
</evidence>
<evidence type="ECO:0000256" key="4">
    <source>
        <dbReference type="ARBA" id="ARBA00022475"/>
    </source>
</evidence>
<feature type="transmembrane region" description="Helical" evidence="8">
    <location>
        <begin position="227"/>
        <end position="249"/>
    </location>
</feature>
<feature type="transmembrane region" description="Helical" evidence="8">
    <location>
        <begin position="84"/>
        <end position="103"/>
    </location>
</feature>
<accession>A0A1J4QFU9</accession>
<dbReference type="Proteomes" id="UP000243073">
    <property type="component" value="Unassembled WGS sequence"/>
</dbReference>
<evidence type="ECO:0000256" key="6">
    <source>
        <dbReference type="ARBA" id="ARBA00022989"/>
    </source>
</evidence>
<feature type="transmembrane region" description="Helical" evidence="8">
    <location>
        <begin position="269"/>
        <end position="289"/>
    </location>
</feature>
<gene>
    <name evidence="9" type="ORF">BFR47_10135</name>
</gene>
<evidence type="ECO:0000256" key="8">
    <source>
        <dbReference type="SAM" id="Phobius"/>
    </source>
</evidence>
<proteinExistence type="inferred from homology"/>
<dbReference type="PANTHER" id="PTHR30472">
    <property type="entry name" value="FERRIC ENTEROBACTIN TRANSPORT SYSTEM PERMEASE PROTEIN"/>
    <property type="match status" value="1"/>
</dbReference>
<evidence type="ECO:0000313" key="9">
    <source>
        <dbReference type="EMBL" id="OIN13510.1"/>
    </source>
</evidence>
<dbReference type="FunFam" id="1.10.3470.10:FF:000001">
    <property type="entry name" value="Vitamin B12 ABC transporter permease BtuC"/>
    <property type="match status" value="1"/>
</dbReference>
<organism evidence="9 10">
    <name type="scientific">Oceanisphaera psychrotolerans</name>
    <dbReference type="NCBI Taxonomy" id="1414654"/>
    <lineage>
        <taxon>Bacteria</taxon>
        <taxon>Pseudomonadati</taxon>
        <taxon>Pseudomonadota</taxon>
        <taxon>Gammaproteobacteria</taxon>
        <taxon>Aeromonadales</taxon>
        <taxon>Aeromonadaceae</taxon>
        <taxon>Oceanisphaera</taxon>
    </lineage>
</organism>
<comment type="caution">
    <text evidence="9">The sequence shown here is derived from an EMBL/GenBank/DDBJ whole genome shotgun (WGS) entry which is preliminary data.</text>
</comment>
<dbReference type="InterPro" id="IPR037294">
    <property type="entry name" value="ABC_BtuC-like"/>
</dbReference>
<dbReference type="SUPFAM" id="SSF81345">
    <property type="entry name" value="ABC transporter involved in vitamin B12 uptake, BtuC"/>
    <property type="match status" value="1"/>
</dbReference>
<dbReference type="AlphaFoldDB" id="A0A1J4QFU9"/>
<dbReference type="GO" id="GO:0005886">
    <property type="term" value="C:plasma membrane"/>
    <property type="evidence" value="ECO:0007669"/>
    <property type="project" value="UniProtKB-SubCell"/>
</dbReference>
<keyword evidence="4" id="KW-1003">Cell membrane</keyword>
<dbReference type="Gene3D" id="1.10.3470.10">
    <property type="entry name" value="ABC transporter involved in vitamin B12 uptake, BtuC"/>
    <property type="match status" value="1"/>
</dbReference>
<dbReference type="GO" id="GO:0022857">
    <property type="term" value="F:transmembrane transporter activity"/>
    <property type="evidence" value="ECO:0007669"/>
    <property type="project" value="InterPro"/>
</dbReference>
<feature type="transmembrane region" description="Helical" evidence="8">
    <location>
        <begin position="296"/>
        <end position="315"/>
    </location>
</feature>
<dbReference type="EMBL" id="MDKE01000006">
    <property type="protein sequence ID" value="OIN13510.1"/>
    <property type="molecule type" value="Genomic_DNA"/>
</dbReference>
<keyword evidence="3" id="KW-0813">Transport</keyword>
<dbReference type="Pfam" id="PF01032">
    <property type="entry name" value="FecCD"/>
    <property type="match status" value="1"/>
</dbReference>
<name>A0A1J4QFU9_9GAMM</name>
<protein>
    <recommendedName>
        <fullName evidence="11">Iron ABC transporter</fullName>
    </recommendedName>
</protein>
<dbReference type="RefSeq" id="WP_071471605.1">
    <property type="nucleotide sequence ID" value="NZ_MDKE01000006.1"/>
</dbReference>
<comment type="similarity">
    <text evidence="2">Belongs to the binding-protein-dependent transport system permease family. FecCD subfamily.</text>
</comment>
<keyword evidence="7 8" id="KW-0472">Membrane</keyword>
<dbReference type="OrthoDB" id="9811721at2"/>
<sequence>MKSLIFALILVPVLLWCGLALGRLPLSSAQIWAALLGQGEGLASVVVWELRLPRALLAFVVGASLALSGLVMQQVSRNPLASPGLTGVSAGAALAVVAGILLLKAGVNLTPWLAIIGGLGAGLLTLLLAGGRQLQPTRIVLAGVAVTALCGGLTTTLLLRAEADAGEFLFWMAGGVAGRSWPQLLLLLCCMAPPLLALWLTRRNLELLSGGDDMALSLGLKPARWRAWYLVLATVLAASTVAVAGPIGFVGLLAPHMVRFCWPGRRLPMGLSLLLGGVLLMSADLLARLPGTAQEIPLGVMTALLGGPLLLWLMVKEKV</sequence>
<keyword evidence="5 8" id="KW-0812">Transmembrane</keyword>
<dbReference type="CDD" id="cd06550">
    <property type="entry name" value="TM_ABC_iron-siderophores_like"/>
    <property type="match status" value="1"/>
</dbReference>
<dbReference type="GO" id="GO:0033214">
    <property type="term" value="P:siderophore-iron import into cell"/>
    <property type="evidence" value="ECO:0007669"/>
    <property type="project" value="TreeGrafter"/>
</dbReference>
<evidence type="ECO:0000256" key="2">
    <source>
        <dbReference type="ARBA" id="ARBA00007935"/>
    </source>
</evidence>
<evidence type="ECO:0008006" key="11">
    <source>
        <dbReference type="Google" id="ProtNLM"/>
    </source>
</evidence>
<reference evidence="9 10" key="1">
    <citation type="submission" date="2016-07" db="EMBL/GenBank/DDBJ databases">
        <title>Draft Genome Sequence of Oceanisphaera psychrotolerans, isolated from coastal sediment samples.</title>
        <authorList>
            <person name="Zhuo S."/>
            <person name="Ruan Z."/>
        </authorList>
    </citation>
    <scope>NUCLEOTIDE SEQUENCE [LARGE SCALE GENOMIC DNA]</scope>
    <source>
        <strain evidence="9 10">LAM-WHM-ZC</strain>
    </source>
</reference>
<evidence type="ECO:0000313" key="10">
    <source>
        <dbReference type="Proteomes" id="UP000243073"/>
    </source>
</evidence>
<keyword evidence="6 8" id="KW-1133">Transmembrane helix</keyword>
<feature type="transmembrane region" description="Helical" evidence="8">
    <location>
        <begin position="140"/>
        <end position="161"/>
    </location>
</feature>
<comment type="subcellular location">
    <subcellularLocation>
        <location evidence="1">Cell membrane</location>
        <topology evidence="1">Multi-pass membrane protein</topology>
    </subcellularLocation>
</comment>
<dbReference type="STRING" id="1414654.BFR47_10135"/>
<dbReference type="InterPro" id="IPR000522">
    <property type="entry name" value="ABC_transptr_permease_BtuC"/>
</dbReference>
<evidence type="ECO:0000256" key="5">
    <source>
        <dbReference type="ARBA" id="ARBA00022692"/>
    </source>
</evidence>
<dbReference type="PANTHER" id="PTHR30472:SF37">
    <property type="entry name" value="FE(3+) DICITRATE TRANSPORT SYSTEM PERMEASE PROTEIN FECD-RELATED"/>
    <property type="match status" value="1"/>
</dbReference>
<evidence type="ECO:0000256" key="1">
    <source>
        <dbReference type="ARBA" id="ARBA00004651"/>
    </source>
</evidence>
<keyword evidence="10" id="KW-1185">Reference proteome</keyword>
<feature type="transmembrane region" description="Helical" evidence="8">
    <location>
        <begin position="53"/>
        <end position="72"/>
    </location>
</feature>
<feature type="transmembrane region" description="Helical" evidence="8">
    <location>
        <begin position="109"/>
        <end position="128"/>
    </location>
</feature>
<feature type="transmembrane region" description="Helical" evidence="8">
    <location>
        <begin position="181"/>
        <end position="200"/>
    </location>
</feature>
<evidence type="ECO:0000256" key="7">
    <source>
        <dbReference type="ARBA" id="ARBA00023136"/>
    </source>
</evidence>